<organism evidence="3 4">
    <name type="scientific">Oryza sativa subsp. japonica</name>
    <name type="common">Rice</name>
    <dbReference type="NCBI Taxonomy" id="39947"/>
    <lineage>
        <taxon>Eukaryota</taxon>
        <taxon>Viridiplantae</taxon>
        <taxon>Streptophyta</taxon>
        <taxon>Embryophyta</taxon>
        <taxon>Tracheophyta</taxon>
        <taxon>Spermatophyta</taxon>
        <taxon>Magnoliopsida</taxon>
        <taxon>Liliopsida</taxon>
        <taxon>Poales</taxon>
        <taxon>Poaceae</taxon>
        <taxon>BOP clade</taxon>
        <taxon>Oryzoideae</taxon>
        <taxon>Oryzeae</taxon>
        <taxon>Oryzinae</taxon>
        <taxon>Oryza</taxon>
        <taxon>Oryza sativa</taxon>
    </lineage>
</organism>
<keyword evidence="4" id="KW-1185">Reference proteome</keyword>
<dbReference type="PANTHER" id="PTHR19321">
    <property type="entry name" value="PROTEIN REGULATOR OF CYTOKINESIS 1 PRC1-RELATED"/>
    <property type="match status" value="1"/>
</dbReference>
<reference evidence="3 4" key="3">
    <citation type="journal article" date="2013" name="Rice">
        <title>Improvement of the Oryza sativa Nipponbare reference genome using next generation sequence and optical map data.</title>
        <authorList>
            <person name="Kawahara Y."/>
            <person name="de la Bastide M."/>
            <person name="Hamilton J.P."/>
            <person name="Kanamori H."/>
            <person name="McCombie W.R."/>
            <person name="Ouyang S."/>
            <person name="Schwartz D.C."/>
            <person name="Tanaka T."/>
            <person name="Wu J."/>
            <person name="Zhou S."/>
            <person name="Childs K.L."/>
            <person name="Davidson R.M."/>
            <person name="Lin H."/>
            <person name="Quesada-Ocampo L."/>
            <person name="Vaillancourt B."/>
            <person name="Sakai H."/>
            <person name="Lee S.S."/>
            <person name="Kim J."/>
            <person name="Numa H."/>
            <person name="Itoh T."/>
            <person name="Buell C.R."/>
            <person name="Matsumoto T."/>
        </authorList>
    </citation>
    <scope>NUCLEOTIDE SEQUENCE [LARGE SCALE GENOMIC DNA]</scope>
    <source>
        <strain evidence="4">cv. Nipponbare</strain>
    </source>
</reference>
<keyword evidence="2" id="KW-0493">Microtubule</keyword>
<evidence type="ECO:0000256" key="1">
    <source>
        <dbReference type="ARBA" id="ARBA00006187"/>
    </source>
</evidence>
<dbReference type="GO" id="GO:0005737">
    <property type="term" value="C:cytoplasm"/>
    <property type="evidence" value="ECO:0000318"/>
    <property type="project" value="GO_Central"/>
</dbReference>
<dbReference type="STRING" id="39947.A0A0P0WQ00"/>
<dbReference type="PANTHER" id="PTHR19321:SF13">
    <property type="entry name" value="OS02G0126300 PROTEIN"/>
    <property type="match status" value="1"/>
</dbReference>
<dbReference type="AlphaFoldDB" id="A0A0P0WQ00"/>
<comment type="similarity">
    <text evidence="1">Belongs to the MAP65/ASE1 family.</text>
</comment>
<dbReference type="EMBL" id="AP014961">
    <property type="protein sequence ID" value="BAS95084.1"/>
    <property type="molecule type" value="Genomic_DNA"/>
</dbReference>
<dbReference type="SMR" id="A0A0P0WQ00"/>
<dbReference type="InterPro" id="IPR007145">
    <property type="entry name" value="MAP65_Ase1_PRC1"/>
</dbReference>
<dbReference type="Pfam" id="PF03999">
    <property type="entry name" value="MAP65_ASE1"/>
    <property type="match status" value="1"/>
</dbReference>
<proteinExistence type="inferred from homology"/>
<evidence type="ECO:0000313" key="4">
    <source>
        <dbReference type="Proteomes" id="UP000059680"/>
    </source>
</evidence>
<dbReference type="PaxDb" id="39947-A0A0P0WQ00"/>
<evidence type="ECO:0000256" key="2">
    <source>
        <dbReference type="ARBA" id="ARBA00022701"/>
    </source>
</evidence>
<dbReference type="GO" id="GO:0005874">
    <property type="term" value="C:microtubule"/>
    <property type="evidence" value="ECO:0007669"/>
    <property type="project" value="UniProtKB-KW"/>
</dbReference>
<dbReference type="Proteomes" id="UP000059680">
    <property type="component" value="Chromosome 5"/>
</dbReference>
<evidence type="ECO:0000313" key="3">
    <source>
        <dbReference type="EMBL" id="BAS95084.1"/>
    </source>
</evidence>
<dbReference type="GO" id="GO:0008017">
    <property type="term" value="F:microtubule binding"/>
    <property type="evidence" value="ECO:0000318"/>
    <property type="project" value="GO_Central"/>
</dbReference>
<protein>
    <submittedName>
        <fullName evidence="3">Os05g0536600 protein</fullName>
    </submittedName>
</protein>
<gene>
    <name evidence="3" type="ordered locus">Os05g0536600</name>
    <name evidence="3" type="ORF">OSNPB_050536600</name>
</gene>
<dbReference type="GO" id="GO:0005819">
    <property type="term" value="C:spindle"/>
    <property type="evidence" value="ECO:0000318"/>
    <property type="project" value="GO_Central"/>
</dbReference>
<accession>A0A0P0WQ00</accession>
<dbReference type="InParanoid" id="A0A0P0WQ00"/>
<dbReference type="GO" id="GO:0000226">
    <property type="term" value="P:microtubule cytoskeleton organization"/>
    <property type="evidence" value="ECO:0000318"/>
    <property type="project" value="GO_Central"/>
</dbReference>
<reference evidence="3 4" key="2">
    <citation type="journal article" date="2013" name="Plant Cell Physiol.">
        <title>Rice Annotation Project Database (RAP-DB): an integrative and interactive database for rice genomics.</title>
        <authorList>
            <person name="Sakai H."/>
            <person name="Lee S.S."/>
            <person name="Tanaka T."/>
            <person name="Numa H."/>
            <person name="Kim J."/>
            <person name="Kawahara Y."/>
            <person name="Wakimoto H."/>
            <person name="Yang C.C."/>
            <person name="Iwamoto M."/>
            <person name="Abe T."/>
            <person name="Yamada Y."/>
            <person name="Muto A."/>
            <person name="Inokuchi H."/>
            <person name="Ikemura T."/>
            <person name="Matsumoto T."/>
            <person name="Sasaki T."/>
            <person name="Itoh T."/>
        </authorList>
    </citation>
    <scope>NUCLEOTIDE SEQUENCE [LARGE SCALE GENOMIC DNA]</scope>
    <source>
        <strain evidence="4">cv. Nipponbare</strain>
    </source>
</reference>
<sequence length="439" mass="49673">MEVVPGFQAVRFRSTPQVDPANQLAAPINIYRPLQAGHRAPLLSHEETQTMERLKVMRNLCEVLGIDFWEKMEELDIDPKVEELDNDCAAWFTGCHVMIKELGLRLIELRSVMIDQEIDFANVVCFIDAASEDLITQEKALSSRFLNKIKCEVSQLEQLSANRLKEKNLRIKTKIRELLKCTHLTGNEVEIDLEKEVLEELKMQKEMLKVEVERRSDIVIRAEIWRKSVDQLEALQKGSKNTNKMELMRCELLAKRTEGIKNILVEMVQTWEEKYDSPFSYDGDHLLTILNADAKPSSSEAEGMQKQKAEGQVPAQDLKSLLTPHPKLRRTPRVPVPLEEHVPLQLHVVAPLLLVPPAGAPPPMAQAAQAVQELPAPLPLPDVPVQAGSPPTMISQFNRSRQSLLTSTMLKALQVMKRPALSTFQVTMMIAMTVTTYLE</sequence>
<reference evidence="4" key="1">
    <citation type="journal article" date="2005" name="Nature">
        <title>The map-based sequence of the rice genome.</title>
        <authorList>
            <consortium name="International rice genome sequencing project (IRGSP)"/>
            <person name="Matsumoto T."/>
            <person name="Wu J."/>
            <person name="Kanamori H."/>
            <person name="Katayose Y."/>
            <person name="Fujisawa M."/>
            <person name="Namiki N."/>
            <person name="Mizuno H."/>
            <person name="Yamamoto K."/>
            <person name="Antonio B.A."/>
            <person name="Baba T."/>
            <person name="Sakata K."/>
            <person name="Nagamura Y."/>
            <person name="Aoki H."/>
            <person name="Arikawa K."/>
            <person name="Arita K."/>
            <person name="Bito T."/>
            <person name="Chiden Y."/>
            <person name="Fujitsuka N."/>
            <person name="Fukunaka R."/>
            <person name="Hamada M."/>
            <person name="Harada C."/>
            <person name="Hayashi A."/>
            <person name="Hijishita S."/>
            <person name="Honda M."/>
            <person name="Hosokawa S."/>
            <person name="Ichikawa Y."/>
            <person name="Idonuma A."/>
            <person name="Iijima M."/>
            <person name="Ikeda M."/>
            <person name="Ikeno M."/>
            <person name="Ito K."/>
            <person name="Ito S."/>
            <person name="Ito T."/>
            <person name="Ito Y."/>
            <person name="Ito Y."/>
            <person name="Iwabuchi A."/>
            <person name="Kamiya K."/>
            <person name="Karasawa W."/>
            <person name="Kurita K."/>
            <person name="Katagiri S."/>
            <person name="Kikuta A."/>
            <person name="Kobayashi H."/>
            <person name="Kobayashi N."/>
            <person name="Machita K."/>
            <person name="Maehara T."/>
            <person name="Masukawa M."/>
            <person name="Mizubayashi T."/>
            <person name="Mukai Y."/>
            <person name="Nagasaki H."/>
            <person name="Nagata Y."/>
            <person name="Naito S."/>
            <person name="Nakashima M."/>
            <person name="Nakama Y."/>
            <person name="Nakamichi Y."/>
            <person name="Nakamura M."/>
            <person name="Meguro A."/>
            <person name="Negishi M."/>
            <person name="Ohta I."/>
            <person name="Ohta T."/>
            <person name="Okamoto M."/>
            <person name="Ono N."/>
            <person name="Saji S."/>
            <person name="Sakaguchi M."/>
            <person name="Sakai K."/>
            <person name="Shibata M."/>
            <person name="Shimokawa T."/>
            <person name="Song J."/>
            <person name="Takazaki Y."/>
            <person name="Terasawa K."/>
            <person name="Tsugane M."/>
            <person name="Tsuji K."/>
            <person name="Ueda S."/>
            <person name="Waki K."/>
            <person name="Yamagata H."/>
            <person name="Yamamoto M."/>
            <person name="Yamamoto S."/>
            <person name="Yamane H."/>
            <person name="Yoshiki S."/>
            <person name="Yoshihara R."/>
            <person name="Yukawa K."/>
            <person name="Zhong H."/>
            <person name="Yano M."/>
            <person name="Yuan Q."/>
            <person name="Ouyang S."/>
            <person name="Liu J."/>
            <person name="Jones K.M."/>
            <person name="Gansberger K."/>
            <person name="Moffat K."/>
            <person name="Hill J."/>
            <person name="Bera J."/>
            <person name="Fadrosh D."/>
            <person name="Jin S."/>
            <person name="Johri S."/>
            <person name="Kim M."/>
            <person name="Overton L."/>
            <person name="Reardon M."/>
            <person name="Tsitrin T."/>
            <person name="Vuong H."/>
            <person name="Weaver B."/>
            <person name="Ciecko A."/>
            <person name="Tallon L."/>
            <person name="Jackson J."/>
            <person name="Pai G."/>
            <person name="Aken S.V."/>
            <person name="Utterback T."/>
            <person name="Reidmuller S."/>
            <person name="Feldblyum T."/>
            <person name="Hsiao J."/>
            <person name="Zismann V."/>
            <person name="Iobst S."/>
            <person name="de Vazeille A.R."/>
            <person name="Buell C.R."/>
            <person name="Ying K."/>
            <person name="Li Y."/>
            <person name="Lu T."/>
            <person name="Huang Y."/>
            <person name="Zhao Q."/>
            <person name="Feng Q."/>
            <person name="Zhang L."/>
            <person name="Zhu J."/>
            <person name="Weng Q."/>
            <person name="Mu J."/>
            <person name="Lu Y."/>
            <person name="Fan D."/>
            <person name="Liu Y."/>
            <person name="Guan J."/>
            <person name="Zhang Y."/>
            <person name="Yu S."/>
            <person name="Liu X."/>
            <person name="Zhang Y."/>
            <person name="Hong G."/>
            <person name="Han B."/>
            <person name="Choisne N."/>
            <person name="Demange N."/>
            <person name="Orjeda G."/>
            <person name="Samain S."/>
            <person name="Cattolico L."/>
            <person name="Pelletier E."/>
            <person name="Couloux A."/>
            <person name="Segurens B."/>
            <person name="Wincker P."/>
            <person name="D'Hont A."/>
            <person name="Scarpelli C."/>
            <person name="Weissenbach J."/>
            <person name="Salanoubat M."/>
            <person name="Quetier F."/>
            <person name="Yu Y."/>
            <person name="Kim H.R."/>
            <person name="Rambo T."/>
            <person name="Currie J."/>
            <person name="Collura K."/>
            <person name="Luo M."/>
            <person name="Yang T."/>
            <person name="Ammiraju J.S.S."/>
            <person name="Engler F."/>
            <person name="Soderlund C."/>
            <person name="Wing R.A."/>
            <person name="Palmer L.E."/>
            <person name="de la Bastide M."/>
            <person name="Spiegel L."/>
            <person name="Nascimento L."/>
            <person name="Zutavern T."/>
            <person name="O'Shaughnessy A."/>
            <person name="Dike S."/>
            <person name="Dedhia N."/>
            <person name="Preston R."/>
            <person name="Balija V."/>
            <person name="McCombie W.R."/>
            <person name="Chow T."/>
            <person name="Chen H."/>
            <person name="Chung M."/>
            <person name="Chen C."/>
            <person name="Shaw J."/>
            <person name="Wu H."/>
            <person name="Hsiao K."/>
            <person name="Chao Y."/>
            <person name="Chu M."/>
            <person name="Cheng C."/>
            <person name="Hour A."/>
            <person name="Lee P."/>
            <person name="Lin S."/>
            <person name="Lin Y."/>
            <person name="Liou J."/>
            <person name="Liu S."/>
            <person name="Hsing Y."/>
            <person name="Raghuvanshi S."/>
            <person name="Mohanty A."/>
            <person name="Bharti A.K."/>
            <person name="Gaur A."/>
            <person name="Gupta V."/>
            <person name="Kumar D."/>
            <person name="Ravi V."/>
            <person name="Vij S."/>
            <person name="Kapur A."/>
            <person name="Khurana P."/>
            <person name="Khurana P."/>
            <person name="Khurana J.P."/>
            <person name="Tyagi A.K."/>
            <person name="Gaikwad K."/>
            <person name="Singh A."/>
            <person name="Dalal V."/>
            <person name="Srivastava S."/>
            <person name="Dixit A."/>
            <person name="Pal A.K."/>
            <person name="Ghazi I.A."/>
            <person name="Yadav M."/>
            <person name="Pandit A."/>
            <person name="Bhargava A."/>
            <person name="Sureshbabu K."/>
            <person name="Batra K."/>
            <person name="Sharma T.R."/>
            <person name="Mohapatra T."/>
            <person name="Singh N.K."/>
            <person name="Messing J."/>
            <person name="Nelson A.B."/>
            <person name="Fuks G."/>
            <person name="Kavchok S."/>
            <person name="Keizer G."/>
            <person name="Linton E."/>
            <person name="Llaca V."/>
            <person name="Song R."/>
            <person name="Tanyolac B."/>
            <person name="Young S."/>
            <person name="Ho-Il K."/>
            <person name="Hahn J.H."/>
            <person name="Sangsakoo G."/>
            <person name="Vanavichit A."/>
            <person name="de Mattos Luiz.A.T."/>
            <person name="Zimmer P.D."/>
            <person name="Malone G."/>
            <person name="Dellagostin O."/>
            <person name="de Oliveira A.C."/>
            <person name="Bevan M."/>
            <person name="Bancroft I."/>
            <person name="Minx P."/>
            <person name="Cordum H."/>
            <person name="Wilson R."/>
            <person name="Cheng Z."/>
            <person name="Jin W."/>
            <person name="Jiang J."/>
            <person name="Leong S.A."/>
            <person name="Iwama H."/>
            <person name="Gojobori T."/>
            <person name="Itoh T."/>
            <person name="Niimura Y."/>
            <person name="Fujii Y."/>
            <person name="Habara T."/>
            <person name="Sakai H."/>
            <person name="Sato Y."/>
            <person name="Wilson G."/>
            <person name="Kumar K."/>
            <person name="McCouch S."/>
            <person name="Juretic N."/>
            <person name="Hoen D."/>
            <person name="Wright S."/>
            <person name="Bruskiewich R."/>
            <person name="Bureau T."/>
            <person name="Miyao A."/>
            <person name="Hirochika H."/>
            <person name="Nishikawa T."/>
            <person name="Kadowaki K."/>
            <person name="Sugiura M."/>
            <person name="Burr B."/>
            <person name="Sasaki T."/>
        </authorList>
    </citation>
    <scope>NUCLEOTIDE SEQUENCE [LARGE SCALE GENOMIC DNA]</scope>
    <source>
        <strain evidence="4">cv. Nipponbare</strain>
    </source>
</reference>
<name>A0A0P0WQ00_ORYSJ</name>
<dbReference type="Gene3D" id="1.20.58.1520">
    <property type="match status" value="1"/>
</dbReference>